<keyword evidence="10 14" id="KW-1133">Transmembrane helix</keyword>
<feature type="domain" description="Histidine kinase" evidence="16">
    <location>
        <begin position="620"/>
        <end position="839"/>
    </location>
</feature>
<evidence type="ECO:0000256" key="4">
    <source>
        <dbReference type="ARBA" id="ARBA00022553"/>
    </source>
</evidence>
<dbReference type="FunFam" id="1.10.287.130:FF:000004">
    <property type="entry name" value="Ethylene receptor 1"/>
    <property type="match status" value="1"/>
</dbReference>
<dbReference type="GO" id="GO:0005524">
    <property type="term" value="F:ATP binding"/>
    <property type="evidence" value="ECO:0007669"/>
    <property type="project" value="UniProtKB-KW"/>
</dbReference>
<dbReference type="EMBL" id="LO017727">
    <property type="protein sequence ID" value="CRH05518.1"/>
    <property type="molecule type" value="Genomic_DNA"/>
</dbReference>
<keyword evidence="15" id="KW-0732">Signal</keyword>
<dbReference type="CDD" id="cd16922">
    <property type="entry name" value="HATPase_EvgS-ArcB-TorS-like"/>
    <property type="match status" value="1"/>
</dbReference>
<name>A0A1S7LG50_MAGMO</name>
<dbReference type="Pfam" id="PF00072">
    <property type="entry name" value="Response_reg"/>
    <property type="match status" value="1"/>
</dbReference>
<evidence type="ECO:0000256" key="8">
    <source>
        <dbReference type="ARBA" id="ARBA00022777"/>
    </source>
</evidence>
<accession>A0A1S7LG50</accession>
<dbReference type="InterPro" id="IPR001789">
    <property type="entry name" value="Sig_transdc_resp-reg_receiver"/>
</dbReference>
<feature type="transmembrane region" description="Helical" evidence="14">
    <location>
        <begin position="570"/>
        <end position="591"/>
    </location>
</feature>
<dbReference type="SUPFAM" id="SSF55874">
    <property type="entry name" value="ATPase domain of HSP90 chaperone/DNA topoisomerase II/histidine kinase"/>
    <property type="match status" value="1"/>
</dbReference>
<keyword evidence="5" id="KW-0808">Transferase</keyword>
<sequence>MSHFHGVKLSLLVILPSLLLATPPVASAQEKLESITLQLRWLHQFQFAGYYAALQQGFYRDEGLDVTLLEGAAGKEPLKAVLGGSAHYGIANSEILYSRLRGEPVVALAAIFQHTPSALITLRDSGYRTPQDLIGKRVMMLGGDADLDLRAMLRRQKVQSDQLQILPSSYDIQDLISGKVDAFNGYLTNEPFYLLEQSVPYELIRARDYGIDFYSDVLFTSEKELAEHPQRVAAFRRATLKGWRYALAHPEALIQHIYNDYTQRKSLSHLRFEANSVIKLVKPTPQVEIGQMEQERWLALGQLFAEEGMIPTHYTLNGFIYQPEEAVQTTPELNSREADLIKVVVIEDFPPLYSLDDQGEPSGFAISVLNRIAEKTGLKVRYLIVRSMAEAMAAVRSGRADILPGIGVNKQRRKQFLFSETTQLVPISLFARSSDYTWESPQPLPNRRVAVLKRSVAGRLVKKHGVGQLVPYQTMEEMMMALLAGRVDALAVGAPIMISKARQLGFEDRFKLVGQPLVELKRAFMLNMQRQDLLDRINPAIQDYFGTPLYQHDYTRWYGAPKPFWSAERILVVMGVLLFLTLVFMGGWRFITVNRLNRDLTQAKERAEQANQAKGDFLATMSHEIRTPMNVVVGMCDVLRETALTPQQTEYVERMQSAGSSLLSLINDILDLSRIDQGVMEIVTEPVDLRRLVDEIIHVLGIIAEDKGITLTAEVSDQLPPWVEGDHKHLHQVIFNLVSNAVKFTGQGAVKIRVSPATSRTAAWLITVEDSGIGIGSENLEQIFDKFTQADSGVSRRYGGTGLGLSIARQLVDLMGGELKVESILGQGSTFQMVLTLPQCAAPEHSPSRHLHPCATDKEGKSALRILLVDDSEDNRVLIRTYLQRTAHEVVEVCDGQEAVSLVKESPFDLVLMDVQMPVMDGLTATRFIRAWEQQSGVANPVTVVALTAHALTGDREKSLAAGCDHHMTKPIKKRLLLEMLDKI</sequence>
<feature type="chain" id="PRO_5012210403" description="histidine kinase" evidence="15">
    <location>
        <begin position="29"/>
        <end position="984"/>
    </location>
</feature>
<evidence type="ECO:0000256" key="11">
    <source>
        <dbReference type="ARBA" id="ARBA00023012"/>
    </source>
</evidence>
<dbReference type="GO" id="GO:0016020">
    <property type="term" value="C:membrane"/>
    <property type="evidence" value="ECO:0007669"/>
    <property type="project" value="UniProtKB-SubCell"/>
</dbReference>
<comment type="catalytic activity">
    <reaction evidence="1">
        <text>ATP + protein L-histidine = ADP + protein N-phospho-L-histidine.</text>
        <dbReference type="EC" id="2.7.13.3"/>
    </reaction>
</comment>
<dbReference type="PRINTS" id="PR00344">
    <property type="entry name" value="BCTRLSENSOR"/>
</dbReference>
<dbReference type="SMART" id="SM00387">
    <property type="entry name" value="HATPase_c"/>
    <property type="match status" value="1"/>
</dbReference>
<dbReference type="SUPFAM" id="SSF47384">
    <property type="entry name" value="Homodimeric domain of signal transducing histidine kinase"/>
    <property type="match status" value="1"/>
</dbReference>
<evidence type="ECO:0000256" key="14">
    <source>
        <dbReference type="SAM" id="Phobius"/>
    </source>
</evidence>
<dbReference type="PANTHER" id="PTHR45339:SF1">
    <property type="entry name" value="HYBRID SIGNAL TRANSDUCTION HISTIDINE KINASE J"/>
    <property type="match status" value="1"/>
</dbReference>
<dbReference type="InterPro" id="IPR011006">
    <property type="entry name" value="CheY-like_superfamily"/>
</dbReference>
<dbReference type="EC" id="2.7.13.3" evidence="3"/>
<keyword evidence="12 14" id="KW-0472">Membrane</keyword>
<dbReference type="GO" id="GO:0000155">
    <property type="term" value="F:phosphorelay sensor kinase activity"/>
    <property type="evidence" value="ECO:0007669"/>
    <property type="project" value="InterPro"/>
</dbReference>
<evidence type="ECO:0000256" key="13">
    <source>
        <dbReference type="PROSITE-ProRule" id="PRU00169"/>
    </source>
</evidence>
<dbReference type="SUPFAM" id="SSF52172">
    <property type="entry name" value="CheY-like"/>
    <property type="match status" value="1"/>
</dbReference>
<keyword evidence="4 13" id="KW-0597">Phosphoprotein</keyword>
<evidence type="ECO:0000256" key="7">
    <source>
        <dbReference type="ARBA" id="ARBA00022741"/>
    </source>
</evidence>
<keyword evidence="7" id="KW-0547">Nucleotide-binding</keyword>
<dbReference type="AlphaFoldDB" id="A0A1S7LG50"/>
<feature type="modified residue" description="4-aspartylphosphate" evidence="13">
    <location>
        <position position="914"/>
    </location>
</feature>
<dbReference type="Pfam" id="PF02518">
    <property type="entry name" value="HATPase_c"/>
    <property type="match status" value="1"/>
</dbReference>
<dbReference type="Gene3D" id="3.40.190.10">
    <property type="entry name" value="Periplasmic binding protein-like II"/>
    <property type="match status" value="4"/>
</dbReference>
<evidence type="ECO:0000313" key="18">
    <source>
        <dbReference type="EMBL" id="CRH05518.1"/>
    </source>
</evidence>
<evidence type="ECO:0000256" key="2">
    <source>
        <dbReference type="ARBA" id="ARBA00004370"/>
    </source>
</evidence>
<evidence type="ECO:0000256" key="3">
    <source>
        <dbReference type="ARBA" id="ARBA00012438"/>
    </source>
</evidence>
<dbReference type="SMART" id="SM00388">
    <property type="entry name" value="HisKA"/>
    <property type="match status" value="1"/>
</dbReference>
<dbReference type="PROSITE" id="PS50110">
    <property type="entry name" value="RESPONSE_REGULATORY"/>
    <property type="match status" value="1"/>
</dbReference>
<dbReference type="CDD" id="cd00082">
    <property type="entry name" value="HisKA"/>
    <property type="match status" value="1"/>
</dbReference>
<dbReference type="Gene3D" id="3.40.50.2300">
    <property type="match status" value="1"/>
</dbReference>
<dbReference type="Gene3D" id="1.10.287.130">
    <property type="match status" value="1"/>
</dbReference>
<dbReference type="CDD" id="cd17546">
    <property type="entry name" value="REC_hyHK_CKI1_RcsC-like"/>
    <property type="match status" value="1"/>
</dbReference>
<proteinExistence type="predicted"/>
<dbReference type="FunFam" id="3.30.565.10:FF:000010">
    <property type="entry name" value="Sensor histidine kinase RcsC"/>
    <property type="match status" value="1"/>
</dbReference>
<dbReference type="InterPro" id="IPR036890">
    <property type="entry name" value="HATPase_C_sf"/>
</dbReference>
<dbReference type="SUPFAM" id="SSF53850">
    <property type="entry name" value="Periplasmic binding protein-like II"/>
    <property type="match status" value="2"/>
</dbReference>
<keyword evidence="11" id="KW-0902">Two-component regulatory system</keyword>
<keyword evidence="8" id="KW-0418">Kinase</keyword>
<dbReference type="InterPro" id="IPR005467">
    <property type="entry name" value="His_kinase_dom"/>
</dbReference>
<dbReference type="InterPro" id="IPR036097">
    <property type="entry name" value="HisK_dim/P_sf"/>
</dbReference>
<evidence type="ECO:0000256" key="1">
    <source>
        <dbReference type="ARBA" id="ARBA00000085"/>
    </source>
</evidence>
<evidence type="ECO:0000256" key="9">
    <source>
        <dbReference type="ARBA" id="ARBA00022840"/>
    </source>
</evidence>
<dbReference type="Pfam" id="PF00497">
    <property type="entry name" value="SBP_bac_3"/>
    <property type="match status" value="1"/>
</dbReference>
<dbReference type="Pfam" id="PF00512">
    <property type="entry name" value="HisKA"/>
    <property type="match status" value="1"/>
</dbReference>
<dbReference type="InterPro" id="IPR001638">
    <property type="entry name" value="Solute-binding_3/MltF_N"/>
</dbReference>
<evidence type="ECO:0000256" key="5">
    <source>
        <dbReference type="ARBA" id="ARBA00022679"/>
    </source>
</evidence>
<dbReference type="Pfam" id="PF09084">
    <property type="entry name" value="NMT1"/>
    <property type="match status" value="1"/>
</dbReference>
<dbReference type="InterPro" id="IPR015168">
    <property type="entry name" value="SsuA/THI5"/>
</dbReference>
<evidence type="ECO:0000256" key="12">
    <source>
        <dbReference type="ARBA" id="ARBA00023136"/>
    </source>
</evidence>
<dbReference type="InterPro" id="IPR003594">
    <property type="entry name" value="HATPase_dom"/>
</dbReference>
<keyword evidence="9" id="KW-0067">ATP-binding</keyword>
<feature type="signal peptide" evidence="15">
    <location>
        <begin position="1"/>
        <end position="28"/>
    </location>
</feature>
<dbReference type="Gene3D" id="3.30.565.10">
    <property type="entry name" value="Histidine kinase-like ATPase, C-terminal domain"/>
    <property type="match status" value="1"/>
</dbReference>
<reference evidence="18" key="1">
    <citation type="submission" date="2015-04" db="EMBL/GenBank/DDBJ databases">
        <authorList>
            <person name="Syromyatnikov M.Y."/>
            <person name="Popov V.N."/>
        </authorList>
    </citation>
    <scope>NUCLEOTIDE SEQUENCE</scope>
    <source>
        <strain evidence="18">MO-1</strain>
    </source>
</reference>
<dbReference type="InterPro" id="IPR003661">
    <property type="entry name" value="HisK_dim/P_dom"/>
</dbReference>
<dbReference type="SMART" id="SM00062">
    <property type="entry name" value="PBPb"/>
    <property type="match status" value="1"/>
</dbReference>
<keyword evidence="6 14" id="KW-0812">Transmembrane</keyword>
<gene>
    <name evidence="18" type="ORF">MAGMO_1328</name>
</gene>
<protein>
    <recommendedName>
        <fullName evidence="3">histidine kinase</fullName>
        <ecNumber evidence="3">2.7.13.3</ecNumber>
    </recommendedName>
</protein>
<evidence type="ECO:0000256" key="10">
    <source>
        <dbReference type="ARBA" id="ARBA00022989"/>
    </source>
</evidence>
<evidence type="ECO:0000259" key="17">
    <source>
        <dbReference type="PROSITE" id="PS50110"/>
    </source>
</evidence>
<evidence type="ECO:0000256" key="15">
    <source>
        <dbReference type="SAM" id="SignalP"/>
    </source>
</evidence>
<comment type="subcellular location">
    <subcellularLocation>
        <location evidence="2">Membrane</location>
    </subcellularLocation>
</comment>
<dbReference type="PROSITE" id="PS50109">
    <property type="entry name" value="HIS_KIN"/>
    <property type="match status" value="1"/>
</dbReference>
<feature type="domain" description="Response regulatory" evidence="17">
    <location>
        <begin position="865"/>
        <end position="984"/>
    </location>
</feature>
<evidence type="ECO:0000256" key="6">
    <source>
        <dbReference type="ARBA" id="ARBA00022692"/>
    </source>
</evidence>
<dbReference type="InterPro" id="IPR004358">
    <property type="entry name" value="Sig_transdc_His_kin-like_C"/>
</dbReference>
<organism evidence="18">
    <name type="scientific">Magnetococcus massalia (strain MO-1)</name>
    <dbReference type="NCBI Taxonomy" id="451514"/>
    <lineage>
        <taxon>Bacteria</taxon>
        <taxon>Pseudomonadati</taxon>
        <taxon>Pseudomonadota</taxon>
        <taxon>Magnetococcia</taxon>
        <taxon>Magnetococcales</taxon>
        <taxon>Magnetococcaceae</taxon>
        <taxon>Magnetococcus</taxon>
    </lineage>
</organism>
<dbReference type="PANTHER" id="PTHR45339">
    <property type="entry name" value="HYBRID SIGNAL TRANSDUCTION HISTIDINE KINASE J"/>
    <property type="match status" value="1"/>
</dbReference>
<dbReference type="SMART" id="SM00448">
    <property type="entry name" value="REC"/>
    <property type="match status" value="1"/>
</dbReference>
<evidence type="ECO:0000259" key="16">
    <source>
        <dbReference type="PROSITE" id="PS50109"/>
    </source>
</evidence>